<accession>A0AAW9QRE0</accession>
<reference evidence="1 2" key="1">
    <citation type="submission" date="2024-01" db="EMBL/GenBank/DDBJ databases">
        <title>Genomic insights into the taxonomy and metabolism of the cyanobacterium Pannus brasiliensis CCIBt3594.</title>
        <authorList>
            <person name="Machado M."/>
            <person name="Botero N.B."/>
            <person name="Andreote A.P.D."/>
            <person name="Feitosa A.M.T."/>
            <person name="Popin R."/>
            <person name="Sivonen K."/>
            <person name="Fiore M.F."/>
        </authorList>
    </citation>
    <scope>NUCLEOTIDE SEQUENCE [LARGE SCALE GENOMIC DNA]</scope>
    <source>
        <strain evidence="1 2">CCIBt3594</strain>
    </source>
</reference>
<name>A0AAW9QRE0_9CHRO</name>
<proteinExistence type="predicted"/>
<dbReference type="Proteomes" id="UP001328733">
    <property type="component" value="Unassembled WGS sequence"/>
</dbReference>
<evidence type="ECO:0000313" key="1">
    <source>
        <dbReference type="EMBL" id="MEG3436171.1"/>
    </source>
</evidence>
<evidence type="ECO:0000313" key="2">
    <source>
        <dbReference type="Proteomes" id="UP001328733"/>
    </source>
</evidence>
<dbReference type="RefSeq" id="WP_332863626.1">
    <property type="nucleotide sequence ID" value="NZ_JBAFSM010000004.1"/>
</dbReference>
<organism evidence="1 2">
    <name type="scientific">Pannus brasiliensis CCIBt3594</name>
    <dbReference type="NCBI Taxonomy" id="1427578"/>
    <lineage>
        <taxon>Bacteria</taxon>
        <taxon>Bacillati</taxon>
        <taxon>Cyanobacteriota</taxon>
        <taxon>Cyanophyceae</taxon>
        <taxon>Oscillatoriophycideae</taxon>
        <taxon>Chroococcales</taxon>
        <taxon>Microcystaceae</taxon>
        <taxon>Pannus</taxon>
    </lineage>
</organism>
<comment type="caution">
    <text evidence="1">The sequence shown here is derived from an EMBL/GenBank/DDBJ whole genome shotgun (WGS) entry which is preliminary data.</text>
</comment>
<sequence>MTLTTTEYKDIQKCITLGDCIRDLEIIAKASDPEDLADRVQYLPL</sequence>
<gene>
    <name evidence="1" type="ORF">V0288_03485</name>
</gene>
<dbReference type="EMBL" id="JBAFSM010000004">
    <property type="protein sequence ID" value="MEG3436171.1"/>
    <property type="molecule type" value="Genomic_DNA"/>
</dbReference>
<protein>
    <submittedName>
        <fullName evidence="1">Uncharacterized protein</fullName>
    </submittedName>
</protein>
<keyword evidence="2" id="KW-1185">Reference proteome</keyword>
<dbReference type="AlphaFoldDB" id="A0AAW9QRE0"/>